<evidence type="ECO:0000313" key="2">
    <source>
        <dbReference type="EMBL" id="DAF88093.1"/>
    </source>
</evidence>
<organism evidence="2">
    <name type="scientific">Siphoviridae sp. ctub511</name>
    <dbReference type="NCBI Taxonomy" id="2825714"/>
    <lineage>
        <taxon>Viruses</taxon>
        <taxon>Duplodnaviria</taxon>
        <taxon>Heunggongvirae</taxon>
        <taxon>Uroviricota</taxon>
        <taxon>Caudoviricetes</taxon>
    </lineage>
</organism>
<dbReference type="NCBIfam" id="TIGR01671">
    <property type="entry name" value="phage_TIGR01671"/>
    <property type="match status" value="1"/>
</dbReference>
<evidence type="ECO:0000259" key="1">
    <source>
        <dbReference type="Pfam" id="PF09643"/>
    </source>
</evidence>
<reference evidence="2" key="1">
    <citation type="journal article" date="2021" name="Proc. Natl. Acad. Sci. U.S.A.">
        <title>A Catalog of Tens of Thousands of Viruses from Human Metagenomes Reveals Hidden Associations with Chronic Diseases.</title>
        <authorList>
            <person name="Tisza M.J."/>
            <person name="Buck C.B."/>
        </authorList>
    </citation>
    <scope>NUCLEOTIDE SEQUENCE</scope>
    <source>
        <strain evidence="2">Ctub511</strain>
    </source>
</reference>
<accession>A0A8S5U0X3</accession>
<dbReference type="SUPFAM" id="SSF159006">
    <property type="entry name" value="YopX-like"/>
    <property type="match status" value="1"/>
</dbReference>
<sequence length="134" mass="15857">MREIKFRAWDKNLKTWTNYSIDDDLLMFYDKRAECWETDQEGERFILCQYTGLKNFNGKEIYEGDIVRAVGFSKWIGVAKYSDKNQAFVFESTDKNYRGNIVFMSQFDQGFKILGNICENPELLEESNNVLTNR</sequence>
<protein>
    <submittedName>
        <fullName evidence="2">YopX protein</fullName>
    </submittedName>
</protein>
<feature type="domain" description="YopX protein" evidence="1">
    <location>
        <begin position="5"/>
        <end position="125"/>
    </location>
</feature>
<dbReference type="Pfam" id="PF09643">
    <property type="entry name" value="YopX"/>
    <property type="match status" value="1"/>
</dbReference>
<dbReference type="InterPro" id="IPR023385">
    <property type="entry name" value="YopX-like_C"/>
</dbReference>
<dbReference type="Gene3D" id="2.30.30.290">
    <property type="entry name" value="YopX-like domains"/>
    <property type="match status" value="1"/>
</dbReference>
<proteinExistence type="predicted"/>
<name>A0A8S5U0X3_9CAUD</name>
<dbReference type="InterPro" id="IPR010024">
    <property type="entry name" value="CHP16711"/>
</dbReference>
<dbReference type="EMBL" id="BK015978">
    <property type="protein sequence ID" value="DAF88093.1"/>
    <property type="molecule type" value="Genomic_DNA"/>
</dbReference>
<dbReference type="InterPro" id="IPR019096">
    <property type="entry name" value="YopX_protein"/>
</dbReference>